<evidence type="ECO:0000313" key="2">
    <source>
        <dbReference type="Proteomes" id="UP000554482"/>
    </source>
</evidence>
<dbReference type="AlphaFoldDB" id="A0A7J6XAQ1"/>
<dbReference type="Proteomes" id="UP000554482">
    <property type="component" value="Unassembled WGS sequence"/>
</dbReference>
<evidence type="ECO:0000313" key="1">
    <source>
        <dbReference type="EMBL" id="KAF5206699.1"/>
    </source>
</evidence>
<organism evidence="1 2">
    <name type="scientific">Thalictrum thalictroides</name>
    <name type="common">Rue-anemone</name>
    <name type="synonym">Anemone thalictroides</name>
    <dbReference type="NCBI Taxonomy" id="46969"/>
    <lineage>
        <taxon>Eukaryota</taxon>
        <taxon>Viridiplantae</taxon>
        <taxon>Streptophyta</taxon>
        <taxon>Embryophyta</taxon>
        <taxon>Tracheophyta</taxon>
        <taxon>Spermatophyta</taxon>
        <taxon>Magnoliopsida</taxon>
        <taxon>Ranunculales</taxon>
        <taxon>Ranunculaceae</taxon>
        <taxon>Thalictroideae</taxon>
        <taxon>Thalictrum</taxon>
    </lineage>
</organism>
<sequence>MSVTVSLTLYTFDNPFAIRGLTYWHIFVTGSIRACKVAALKCDEAKSEQYKQLMGDNITPEITESMQNCLEKIKILS</sequence>
<name>A0A7J6XAQ1_THATH</name>
<dbReference type="EMBL" id="JABWDY010002367">
    <property type="protein sequence ID" value="KAF5206699.1"/>
    <property type="molecule type" value="Genomic_DNA"/>
</dbReference>
<keyword evidence="2" id="KW-1185">Reference proteome</keyword>
<proteinExistence type="predicted"/>
<comment type="caution">
    <text evidence="1">The sequence shown here is derived from an EMBL/GenBank/DDBJ whole genome shotgun (WGS) entry which is preliminary data.</text>
</comment>
<reference evidence="1 2" key="1">
    <citation type="submission" date="2020-06" db="EMBL/GenBank/DDBJ databases">
        <title>Transcriptomic and genomic resources for Thalictrum thalictroides and T. hernandezii: Facilitating candidate gene discovery in an emerging model plant lineage.</title>
        <authorList>
            <person name="Arias T."/>
            <person name="Riano-Pachon D.M."/>
            <person name="Di Stilio V.S."/>
        </authorList>
    </citation>
    <scope>NUCLEOTIDE SEQUENCE [LARGE SCALE GENOMIC DNA]</scope>
    <source>
        <strain evidence="2">cv. WT478/WT964</strain>
        <tissue evidence="1">Leaves</tissue>
    </source>
</reference>
<accession>A0A7J6XAQ1</accession>
<protein>
    <submittedName>
        <fullName evidence="1">Uncharacterized protein</fullName>
    </submittedName>
</protein>
<gene>
    <name evidence="1" type="ORF">FRX31_003715</name>
</gene>
<dbReference type="OrthoDB" id="24745at2759"/>